<sequence>MLKKSSFYVGILLILVGIGGGCQKDTTNPTPDDSTYFPLQTGDYWIYQVTQETYSLTNAPVKRMYQLQEKVGNSYSQNGQLFFLVEESIKLSTQSDWQINAIHTVYKNVSEVISQESNVPTVRLVFPISSTTSWNVNTYNANPDTLLRYQNSGQSFSIGKQTFDRTVSVVGDNDSTLVDQQKYQRVYAQDIGLIYRENASLAFCQSTPDCVGKGIIASGSRQKWELVSSNRLK</sequence>
<dbReference type="RefSeq" id="WP_111347119.1">
    <property type="nucleotide sequence ID" value="NZ_QLII01000001.1"/>
</dbReference>
<organism evidence="1 2">
    <name type="scientific">Spirosoma telluris</name>
    <dbReference type="NCBI Taxonomy" id="2183553"/>
    <lineage>
        <taxon>Bacteria</taxon>
        <taxon>Pseudomonadati</taxon>
        <taxon>Bacteroidota</taxon>
        <taxon>Cytophagia</taxon>
        <taxon>Cytophagales</taxon>
        <taxon>Cytophagaceae</taxon>
        <taxon>Spirosoma</taxon>
    </lineage>
</organism>
<evidence type="ECO:0000313" key="2">
    <source>
        <dbReference type="Proteomes" id="UP000249016"/>
    </source>
</evidence>
<dbReference type="Proteomes" id="UP000249016">
    <property type="component" value="Unassembled WGS sequence"/>
</dbReference>
<accession>A0A327NRG3</accession>
<dbReference type="OrthoDB" id="1467525at2"/>
<reference evidence="1 2" key="1">
    <citation type="submission" date="2018-06" db="EMBL/GenBank/DDBJ databases">
        <title>Spirosoma sp. HMF3257 Genome sequencing and assembly.</title>
        <authorList>
            <person name="Kang H."/>
            <person name="Cha I."/>
            <person name="Kim H."/>
            <person name="Kang J."/>
            <person name="Joh K."/>
        </authorList>
    </citation>
    <scope>NUCLEOTIDE SEQUENCE [LARGE SCALE GENOMIC DNA]</scope>
    <source>
        <strain evidence="1 2">HMF3257</strain>
    </source>
</reference>
<dbReference type="AlphaFoldDB" id="A0A327NRG3"/>
<comment type="caution">
    <text evidence="1">The sequence shown here is derived from an EMBL/GenBank/DDBJ whole genome shotgun (WGS) entry which is preliminary data.</text>
</comment>
<dbReference type="EMBL" id="QLII01000001">
    <property type="protein sequence ID" value="RAI77029.1"/>
    <property type="molecule type" value="Genomic_DNA"/>
</dbReference>
<dbReference type="PROSITE" id="PS51257">
    <property type="entry name" value="PROKAR_LIPOPROTEIN"/>
    <property type="match status" value="1"/>
</dbReference>
<keyword evidence="2" id="KW-1185">Reference proteome</keyword>
<proteinExistence type="predicted"/>
<name>A0A327NRG3_9BACT</name>
<evidence type="ECO:0000313" key="1">
    <source>
        <dbReference type="EMBL" id="RAI77029.1"/>
    </source>
</evidence>
<protein>
    <submittedName>
        <fullName evidence="1">Uncharacterized protein</fullName>
    </submittedName>
</protein>
<gene>
    <name evidence="1" type="ORF">HMF3257_27730</name>
</gene>